<dbReference type="Proteomes" id="UP000673691">
    <property type="component" value="Unassembled WGS sequence"/>
</dbReference>
<dbReference type="InterPro" id="IPR004100">
    <property type="entry name" value="ATPase_F1/V1/A1_a/bsu_N"/>
</dbReference>
<dbReference type="EMBL" id="JAEFCI010006321">
    <property type="protein sequence ID" value="KAG5459772.1"/>
    <property type="molecule type" value="Genomic_DNA"/>
</dbReference>
<keyword evidence="2" id="KW-0813">Transport</keyword>
<feature type="region of interest" description="Disordered" evidence="3">
    <location>
        <begin position="1"/>
        <end position="60"/>
    </location>
</feature>
<reference evidence="5 6" key="1">
    <citation type="journal article" name="Sci. Rep.">
        <title>Genome-scale phylogenetic analyses confirm Olpidium as the closest living zoosporic fungus to the non-flagellated, terrestrial fungi.</title>
        <authorList>
            <person name="Chang Y."/>
            <person name="Rochon D."/>
            <person name="Sekimoto S."/>
            <person name="Wang Y."/>
            <person name="Chovatia M."/>
            <person name="Sandor L."/>
            <person name="Salamov A."/>
            <person name="Grigoriev I.V."/>
            <person name="Stajich J.E."/>
            <person name="Spatafora J.W."/>
        </authorList>
    </citation>
    <scope>NUCLEOTIDE SEQUENCE [LARGE SCALE GENOMIC DNA]</scope>
    <source>
        <strain evidence="5">S191</strain>
    </source>
</reference>
<dbReference type="AlphaFoldDB" id="A0A8H8DJ70"/>
<dbReference type="GO" id="GO:0046933">
    <property type="term" value="F:proton-transporting ATP synthase activity, rotational mechanism"/>
    <property type="evidence" value="ECO:0007669"/>
    <property type="project" value="InterPro"/>
</dbReference>
<dbReference type="InterPro" id="IPR023366">
    <property type="entry name" value="ATP_synth_asu-like_sf"/>
</dbReference>
<evidence type="ECO:0000256" key="2">
    <source>
        <dbReference type="ARBA" id="ARBA00022448"/>
    </source>
</evidence>
<dbReference type="PANTHER" id="PTHR48082">
    <property type="entry name" value="ATP SYNTHASE SUBUNIT ALPHA, MITOCHONDRIAL"/>
    <property type="match status" value="1"/>
</dbReference>
<evidence type="ECO:0000313" key="6">
    <source>
        <dbReference type="Proteomes" id="UP000673691"/>
    </source>
</evidence>
<dbReference type="PANTHER" id="PTHR48082:SF2">
    <property type="entry name" value="ATP SYNTHASE SUBUNIT ALPHA, MITOCHONDRIAL"/>
    <property type="match status" value="1"/>
</dbReference>
<accession>A0A8H8DJ70</accession>
<feature type="non-terminal residue" evidence="5">
    <location>
        <position position="1"/>
    </location>
</feature>
<gene>
    <name evidence="5" type="ORF">BJ554DRAFT_8273</name>
</gene>
<dbReference type="Pfam" id="PF02874">
    <property type="entry name" value="ATP-synt_ab_N"/>
    <property type="match status" value="1"/>
</dbReference>
<feature type="domain" description="ATPase F1/V1/A1 complex alpha/beta subunit N-terminal" evidence="4">
    <location>
        <begin position="157"/>
        <end position="218"/>
    </location>
</feature>
<protein>
    <recommendedName>
        <fullName evidence="4">ATPase F1/V1/A1 complex alpha/beta subunit N-terminal domain-containing protein</fullName>
    </recommendedName>
</protein>
<dbReference type="OrthoDB" id="9805536at2759"/>
<organism evidence="5 6">
    <name type="scientific">Olpidium bornovanus</name>
    <dbReference type="NCBI Taxonomy" id="278681"/>
    <lineage>
        <taxon>Eukaryota</taxon>
        <taxon>Fungi</taxon>
        <taxon>Fungi incertae sedis</taxon>
        <taxon>Olpidiomycota</taxon>
        <taxon>Olpidiomycotina</taxon>
        <taxon>Olpidiomycetes</taxon>
        <taxon>Olpidiales</taxon>
        <taxon>Olpidiaceae</taxon>
        <taxon>Olpidium</taxon>
    </lineage>
</organism>
<comment type="similarity">
    <text evidence="1">Belongs to the ATPase alpha/beta chains family.</text>
</comment>
<name>A0A8H8DJ70_9FUNG</name>
<sequence length="226" mass="24279">WPTPPVLGFGIPPDLGRKRSPPRRLSRFADPQTVRDAQGRRLASGFPPPRRRVGRSAGSLGKWTGTVLPGHAAGNFQAGDRTRTAAGVRRDCAGVYCQGAGERGCKTLSVGKPLRFDIVSSWTNTDYRRARHEYLAQSEVSSILEDKILGISSEANIQETGRVLSIGDGIARPRNLARLTGAQNPQGMALNLEPDNVGIVVFGNDRLIKEGDTVTRTGSIVDVPTG</sequence>
<dbReference type="SUPFAM" id="SSF50615">
    <property type="entry name" value="N-terminal domain of alpha and beta subunits of F1 ATP synthase"/>
    <property type="match status" value="1"/>
</dbReference>
<evidence type="ECO:0000256" key="3">
    <source>
        <dbReference type="SAM" id="MobiDB-lite"/>
    </source>
</evidence>
<dbReference type="CDD" id="cd18116">
    <property type="entry name" value="ATP-synt_F1_alpha_N"/>
    <property type="match status" value="1"/>
</dbReference>
<feature type="non-terminal residue" evidence="5">
    <location>
        <position position="226"/>
    </location>
</feature>
<evidence type="ECO:0000256" key="1">
    <source>
        <dbReference type="ARBA" id="ARBA00008936"/>
    </source>
</evidence>
<proteinExistence type="inferred from homology"/>
<dbReference type="GO" id="GO:0045259">
    <property type="term" value="C:proton-transporting ATP synthase complex"/>
    <property type="evidence" value="ECO:0007669"/>
    <property type="project" value="InterPro"/>
</dbReference>
<dbReference type="InterPro" id="IPR005294">
    <property type="entry name" value="ATP_synth_F1_asu"/>
</dbReference>
<dbReference type="GO" id="GO:0005524">
    <property type="term" value="F:ATP binding"/>
    <property type="evidence" value="ECO:0007669"/>
    <property type="project" value="UniProtKB-KW"/>
</dbReference>
<keyword evidence="6" id="KW-1185">Reference proteome</keyword>
<evidence type="ECO:0000313" key="5">
    <source>
        <dbReference type="EMBL" id="KAG5459772.1"/>
    </source>
</evidence>
<dbReference type="GO" id="GO:0043531">
    <property type="term" value="F:ADP binding"/>
    <property type="evidence" value="ECO:0007669"/>
    <property type="project" value="TreeGrafter"/>
</dbReference>
<dbReference type="Gene3D" id="2.40.30.20">
    <property type="match status" value="1"/>
</dbReference>
<dbReference type="InterPro" id="IPR036121">
    <property type="entry name" value="ATPase_F1/V1/A1_a/bsu_N_sf"/>
</dbReference>
<comment type="caution">
    <text evidence="5">The sequence shown here is derived from an EMBL/GenBank/DDBJ whole genome shotgun (WGS) entry which is preliminary data.</text>
</comment>
<evidence type="ECO:0000259" key="4">
    <source>
        <dbReference type="Pfam" id="PF02874"/>
    </source>
</evidence>